<evidence type="ECO:0000256" key="2">
    <source>
        <dbReference type="SAM" id="MobiDB-lite"/>
    </source>
</evidence>
<dbReference type="Proteomes" id="UP000663828">
    <property type="component" value="Unassembled WGS sequence"/>
</dbReference>
<evidence type="ECO:0000259" key="3">
    <source>
        <dbReference type="PROSITE" id="PS50157"/>
    </source>
</evidence>
<feature type="compositionally biased region" description="Low complexity" evidence="2">
    <location>
        <begin position="766"/>
        <end position="785"/>
    </location>
</feature>
<feature type="region of interest" description="Disordered" evidence="2">
    <location>
        <begin position="763"/>
        <end position="809"/>
    </location>
</feature>
<keyword evidence="1" id="KW-0863">Zinc-finger</keyword>
<name>A0A815TBP5_ADIRI</name>
<comment type="caution">
    <text evidence="4">The sequence shown here is derived from an EMBL/GenBank/DDBJ whole genome shotgun (WGS) entry which is preliminary data.</text>
</comment>
<proteinExistence type="predicted"/>
<accession>A0A815TBP5</accession>
<keyword evidence="1" id="KW-0479">Metal-binding</keyword>
<evidence type="ECO:0000256" key="1">
    <source>
        <dbReference type="PROSITE-ProRule" id="PRU00042"/>
    </source>
</evidence>
<sequence>MNSAMISLSKVYSNTDHFGTKRQSLAIVAADFPASTLRAFFPGITADLIKEARAHAYSKGRGAPFQNQAMLLERYDESKVLHFIEFVLSPAITVDLPFGSKHLKLTTGEKLDVPNTIRNTTHSRIIRQYYSFCEESTDGNFKPLGDTTLFEILKVPDHCSSYALSDPSENDWQNICEDHDHNDRCEDCILLDTTLSHIKSLIDNNSYLPYNQRTRYQSICKRQYELIQEWKKHQLRTVHQEGAKDHVLGQLDATSPICIIDDTHEKGSFVEQFTTMKLTSFVHFTDFVFPVKAFLQIDWAMKWLQMKYREPQSDWFGKKGLPWHLTHIIRVKEASTDTSTAKSFEHRTMCHVFNYCGQTGKTVVTIIIDVLKRLKQENPKLEKIYLRCDNAGCYHGSGFLLSIKKIYDETGVLIRRVDFSEVQSGKGPCDRKAAVIKGETRRSVNEKNDCCNSVQFVNAAKSTKHLSIFACNVTDVNKKKVTLPNITKYNNIEFEISPVTRAKNSISANNQPEFELSMTTWRAFQVGAGKKVKYSNLKSTVNTIETLEVIFKHLNNNWKLEKKQHDDDNDDDEENPNNNTSSAENDMEVDQLSLQPRLLSSGFYLFDCPHPKCVKQFRRYFNLDKHLTIGKHIFAPTTVPLIDKAKLFYKGLIENDSNRVSFSLNQFNSLLSKTTSSTSTTRLQGWALPQKKPPTHYSIDVVNFLESAFNEGVVTGNKWDPAALSQEMVFANSNGQPRFNENVFLSPEQIKAYFSKLKAKRSKECTQSQSQPSTPLPSSSSNSVTDKNTPVKESKKIINDDDSDENEISDEQIEDFDSAVENSHLGYICSVTESILQSGSSS</sequence>
<keyword evidence="1" id="KW-0862">Zinc</keyword>
<dbReference type="PROSITE" id="PS00028">
    <property type="entry name" value="ZINC_FINGER_C2H2_1"/>
    <property type="match status" value="1"/>
</dbReference>
<evidence type="ECO:0000313" key="5">
    <source>
        <dbReference type="Proteomes" id="UP000663828"/>
    </source>
</evidence>
<dbReference type="PANTHER" id="PTHR33845:SF1">
    <property type="entry name" value="C2H2-TYPE DOMAIN-CONTAINING PROTEIN"/>
    <property type="match status" value="1"/>
</dbReference>
<dbReference type="PANTHER" id="PTHR33845">
    <property type="entry name" value="C2H2-TYPE DOMAIN-CONTAINING PROTEIN"/>
    <property type="match status" value="1"/>
</dbReference>
<feature type="compositionally biased region" description="Basic and acidic residues" evidence="2">
    <location>
        <begin position="789"/>
        <end position="799"/>
    </location>
</feature>
<feature type="domain" description="C2H2-type" evidence="3">
    <location>
        <begin position="606"/>
        <end position="632"/>
    </location>
</feature>
<feature type="compositionally biased region" description="Acidic residues" evidence="2">
    <location>
        <begin position="800"/>
        <end position="809"/>
    </location>
</feature>
<organism evidence="4 5">
    <name type="scientific">Adineta ricciae</name>
    <name type="common">Rotifer</name>
    <dbReference type="NCBI Taxonomy" id="249248"/>
    <lineage>
        <taxon>Eukaryota</taxon>
        <taxon>Metazoa</taxon>
        <taxon>Spiralia</taxon>
        <taxon>Gnathifera</taxon>
        <taxon>Rotifera</taxon>
        <taxon>Eurotatoria</taxon>
        <taxon>Bdelloidea</taxon>
        <taxon>Adinetida</taxon>
        <taxon>Adinetidae</taxon>
        <taxon>Adineta</taxon>
    </lineage>
</organism>
<reference evidence="4" key="1">
    <citation type="submission" date="2021-02" db="EMBL/GenBank/DDBJ databases">
        <authorList>
            <person name="Nowell W R."/>
        </authorList>
    </citation>
    <scope>NUCLEOTIDE SEQUENCE</scope>
</reference>
<dbReference type="GO" id="GO:0008270">
    <property type="term" value="F:zinc ion binding"/>
    <property type="evidence" value="ECO:0007669"/>
    <property type="project" value="UniProtKB-KW"/>
</dbReference>
<keyword evidence="5" id="KW-1185">Reference proteome</keyword>
<feature type="region of interest" description="Disordered" evidence="2">
    <location>
        <begin position="561"/>
        <end position="588"/>
    </location>
</feature>
<dbReference type="EMBL" id="CAJNOR010004406">
    <property type="protein sequence ID" value="CAF1499830.1"/>
    <property type="molecule type" value="Genomic_DNA"/>
</dbReference>
<protein>
    <recommendedName>
        <fullName evidence="3">C2H2-type domain-containing protein</fullName>
    </recommendedName>
</protein>
<gene>
    <name evidence="4" type="ORF">XAT740_LOCUS39591</name>
</gene>
<dbReference type="PROSITE" id="PS50157">
    <property type="entry name" value="ZINC_FINGER_C2H2_2"/>
    <property type="match status" value="1"/>
</dbReference>
<dbReference type="AlphaFoldDB" id="A0A815TBP5"/>
<dbReference type="InterPro" id="IPR013087">
    <property type="entry name" value="Znf_C2H2_type"/>
</dbReference>
<evidence type="ECO:0000313" key="4">
    <source>
        <dbReference type="EMBL" id="CAF1499830.1"/>
    </source>
</evidence>